<dbReference type="InterPro" id="IPR016195">
    <property type="entry name" value="Pol/histidinol_Pase-like"/>
</dbReference>
<keyword evidence="3 5" id="KW-0378">Hydrolase</keyword>
<dbReference type="EMBL" id="CP014143">
    <property type="protein sequence ID" value="AOS96493.1"/>
    <property type="molecule type" value="Genomic_DNA"/>
</dbReference>
<evidence type="ECO:0000256" key="3">
    <source>
        <dbReference type="ARBA" id="ARBA00022801"/>
    </source>
</evidence>
<comment type="similarity">
    <text evidence="1">Belongs to the metallo-dependent hydrolases superfamily. CpsB/CapC family.</text>
</comment>
<evidence type="ECO:0000256" key="2">
    <source>
        <dbReference type="ARBA" id="ARBA00013064"/>
    </source>
</evidence>
<dbReference type="RefSeq" id="WP_069946623.1">
    <property type="nucleotide sequence ID" value="NZ_CP014143.1"/>
</dbReference>
<dbReference type="PIRSF" id="PIRSF016557">
    <property type="entry name" value="Caps_synth_CpsB"/>
    <property type="match status" value="1"/>
</dbReference>
<organism evidence="5 6">
    <name type="scientific">Microbulbifer aggregans</name>
    <dbReference type="NCBI Taxonomy" id="1769779"/>
    <lineage>
        <taxon>Bacteria</taxon>
        <taxon>Pseudomonadati</taxon>
        <taxon>Pseudomonadota</taxon>
        <taxon>Gammaproteobacteria</taxon>
        <taxon>Cellvibrionales</taxon>
        <taxon>Microbulbiferaceae</taxon>
        <taxon>Microbulbifer</taxon>
    </lineage>
</organism>
<sequence>MFDLHCHLLPDVDDGADTEATALALARAAVADGITHAVLTPHIHPGRYENSLASLAPAFDQFRASLEREFSDQEQSLKIALGAEVRLTDELPALLEQGAIPFIGEWQGDRVILLELPHSHVPPGTDQLVQWLGKQGIRPLIAHPERNRDVLRNLARLGPLVQAGCLFQVTAGAVAGDFGPGAETRARQMLEKDLVTVLATDAHHMERRPPVMSRGRDAAAAIVGEGRAWELVVDNPRSLSAPNFIERAVDNPA</sequence>
<evidence type="ECO:0000313" key="5">
    <source>
        <dbReference type="EMBL" id="AOS96493.1"/>
    </source>
</evidence>
<gene>
    <name evidence="5" type="primary">ywqE_1</name>
    <name evidence="5" type="ORF">AUP74_01028</name>
</gene>
<accession>A0A1C9W5T0</accession>
<evidence type="ECO:0000256" key="4">
    <source>
        <dbReference type="ARBA" id="ARBA00051722"/>
    </source>
</evidence>
<evidence type="ECO:0000313" key="6">
    <source>
        <dbReference type="Proteomes" id="UP000095672"/>
    </source>
</evidence>
<dbReference type="Pfam" id="PF19567">
    <property type="entry name" value="CpsB_CapC"/>
    <property type="match status" value="1"/>
</dbReference>
<dbReference type="AlphaFoldDB" id="A0A1C9W5T0"/>
<dbReference type="EC" id="3.1.3.48" evidence="2"/>
<dbReference type="STRING" id="1769779.AUP74_01028"/>
<dbReference type="OrthoDB" id="9788539at2"/>
<dbReference type="SUPFAM" id="SSF89550">
    <property type="entry name" value="PHP domain-like"/>
    <property type="match status" value="1"/>
</dbReference>
<dbReference type="Proteomes" id="UP000095672">
    <property type="component" value="Chromosome"/>
</dbReference>
<evidence type="ECO:0000256" key="1">
    <source>
        <dbReference type="ARBA" id="ARBA00005750"/>
    </source>
</evidence>
<comment type="catalytic activity">
    <reaction evidence="4">
        <text>O-phospho-L-tyrosyl-[protein] + H2O = L-tyrosyl-[protein] + phosphate</text>
        <dbReference type="Rhea" id="RHEA:10684"/>
        <dbReference type="Rhea" id="RHEA-COMP:10136"/>
        <dbReference type="Rhea" id="RHEA-COMP:20101"/>
        <dbReference type="ChEBI" id="CHEBI:15377"/>
        <dbReference type="ChEBI" id="CHEBI:43474"/>
        <dbReference type="ChEBI" id="CHEBI:46858"/>
        <dbReference type="ChEBI" id="CHEBI:61978"/>
        <dbReference type="EC" id="3.1.3.48"/>
    </reaction>
</comment>
<dbReference type="PATRIC" id="fig|1769779.3.peg.1047"/>
<dbReference type="PANTHER" id="PTHR39181">
    <property type="entry name" value="TYROSINE-PROTEIN PHOSPHATASE YWQE"/>
    <property type="match status" value="1"/>
</dbReference>
<dbReference type="GO" id="GO:0004725">
    <property type="term" value="F:protein tyrosine phosphatase activity"/>
    <property type="evidence" value="ECO:0007669"/>
    <property type="project" value="UniProtKB-EC"/>
</dbReference>
<name>A0A1C9W5T0_9GAMM</name>
<protein>
    <recommendedName>
        <fullName evidence="2">protein-tyrosine-phosphatase</fullName>
        <ecNumber evidence="2">3.1.3.48</ecNumber>
    </recommendedName>
</protein>
<dbReference type="Gene3D" id="3.20.20.140">
    <property type="entry name" value="Metal-dependent hydrolases"/>
    <property type="match status" value="1"/>
</dbReference>
<dbReference type="KEGG" id="micc:AUP74_01028"/>
<dbReference type="GO" id="GO:0030145">
    <property type="term" value="F:manganese ion binding"/>
    <property type="evidence" value="ECO:0007669"/>
    <property type="project" value="InterPro"/>
</dbReference>
<proteinExistence type="inferred from homology"/>
<dbReference type="PANTHER" id="PTHR39181:SF1">
    <property type="entry name" value="TYROSINE-PROTEIN PHOSPHATASE YWQE"/>
    <property type="match status" value="1"/>
</dbReference>
<dbReference type="InterPro" id="IPR016667">
    <property type="entry name" value="Caps_polysacc_synth_CpsB/CapC"/>
</dbReference>
<keyword evidence="6" id="KW-1185">Reference proteome</keyword>
<reference evidence="6" key="1">
    <citation type="submission" date="2016-01" db="EMBL/GenBank/DDBJ databases">
        <title>Complete genome sequence of Microbulbifer sp. CCB-MM1, a halophile isolated from Matang Mangrove Forest, Perak.</title>
        <authorList>
            <person name="Moh T.H."/>
            <person name="Dinesh B."/>
            <person name="Lau N.-S."/>
            <person name="Go F."/>
            <person name="Alexander Chong S.-C."/>
        </authorList>
    </citation>
    <scope>NUCLEOTIDE SEQUENCE [LARGE SCALE GENOMIC DNA]</scope>
    <source>
        <strain evidence="6">CCB-MM1</strain>
    </source>
</reference>